<dbReference type="Proteomes" id="UP000183050">
    <property type="component" value="Chromosome"/>
</dbReference>
<proteinExistence type="predicted"/>
<dbReference type="EMBL" id="CP018228">
    <property type="protein sequence ID" value="API53631.1"/>
    <property type="molecule type" value="Genomic_DNA"/>
</dbReference>
<feature type="compositionally biased region" description="Basic and acidic residues" evidence="1">
    <location>
        <begin position="12"/>
        <end position="24"/>
    </location>
</feature>
<evidence type="ECO:0000313" key="2">
    <source>
        <dbReference type="EMBL" id="API53631.1"/>
    </source>
</evidence>
<feature type="region of interest" description="Disordered" evidence="1">
    <location>
        <begin position="1"/>
        <end position="43"/>
    </location>
</feature>
<evidence type="ECO:0000313" key="3">
    <source>
        <dbReference type="Proteomes" id="UP000183050"/>
    </source>
</evidence>
<sequence>MRDLSTGGIVRQHREVNRQGEFVKKPVQRSRPGEASNTHKSAFDDQDALELTALGTQFVHYAMSDVPTKIDYQPQRDEDYSGK</sequence>
<gene>
    <name evidence="2" type="ORF">BMW22_20260</name>
</gene>
<reference evidence="2 3" key="1">
    <citation type="submission" date="2016-11" db="EMBL/GenBank/DDBJ databases">
        <title>Rhizobium leguminosarum bv. viciae strain Vaf12 isolated from Vavilovia formosa root nodules from Russia, Dagestan.</title>
        <authorList>
            <person name="Kimeklis A."/>
        </authorList>
    </citation>
    <scope>NUCLEOTIDE SEQUENCE [LARGE SCALE GENOMIC DNA]</scope>
    <source>
        <strain evidence="2 3">Vaf-108</strain>
    </source>
</reference>
<evidence type="ECO:0000256" key="1">
    <source>
        <dbReference type="SAM" id="MobiDB-lite"/>
    </source>
</evidence>
<dbReference type="AlphaFoldDB" id="A0A1L3ZDH5"/>
<protein>
    <submittedName>
        <fullName evidence="2">Uncharacterized protein</fullName>
    </submittedName>
</protein>
<accession>A0A1L3ZDH5</accession>
<organism evidence="2 3">
    <name type="scientific">Rhizobium leguminosarum</name>
    <dbReference type="NCBI Taxonomy" id="384"/>
    <lineage>
        <taxon>Bacteria</taxon>
        <taxon>Pseudomonadati</taxon>
        <taxon>Pseudomonadota</taxon>
        <taxon>Alphaproteobacteria</taxon>
        <taxon>Hyphomicrobiales</taxon>
        <taxon>Rhizobiaceae</taxon>
        <taxon>Rhizobium/Agrobacterium group</taxon>
        <taxon>Rhizobium</taxon>
    </lineage>
</organism>
<name>A0A1L3ZDH5_RHILE</name>